<dbReference type="Pfam" id="PF00046">
    <property type="entry name" value="Homeodomain"/>
    <property type="match status" value="1"/>
</dbReference>
<keyword evidence="3 5" id="KW-0371">Homeobox</keyword>
<dbReference type="EMBL" id="JBJQND010000018">
    <property type="protein sequence ID" value="KAL3837209.1"/>
    <property type="molecule type" value="Genomic_DNA"/>
</dbReference>
<dbReference type="PRINTS" id="PR00024">
    <property type="entry name" value="HOMEOBOX"/>
</dbReference>
<dbReference type="SUPFAM" id="SSF46689">
    <property type="entry name" value="Homeodomain-like"/>
    <property type="match status" value="1"/>
</dbReference>
<keyword evidence="4 5" id="KW-0539">Nucleus</keyword>
<evidence type="ECO:0000313" key="8">
    <source>
        <dbReference type="EMBL" id="KAL3837209.1"/>
    </source>
</evidence>
<comment type="subcellular location">
    <subcellularLocation>
        <location evidence="1 5 6">Nucleus</location>
    </subcellularLocation>
</comment>
<keyword evidence="9" id="KW-1185">Reference proteome</keyword>
<feature type="domain" description="Homeobox" evidence="7">
    <location>
        <begin position="209"/>
        <end position="269"/>
    </location>
</feature>
<evidence type="ECO:0000256" key="5">
    <source>
        <dbReference type="PROSITE-ProRule" id="PRU00108"/>
    </source>
</evidence>
<dbReference type="PANTHER" id="PTHR24334:SF0">
    <property type="entry name" value="HOMEOBOX PROTEIN UNPLUGGED"/>
    <property type="match status" value="1"/>
</dbReference>
<dbReference type="InterPro" id="IPR042982">
    <property type="entry name" value="GBX-1/2"/>
</dbReference>
<evidence type="ECO:0000256" key="6">
    <source>
        <dbReference type="RuleBase" id="RU000682"/>
    </source>
</evidence>
<evidence type="ECO:0000256" key="4">
    <source>
        <dbReference type="ARBA" id="ARBA00023242"/>
    </source>
</evidence>
<feature type="DNA-binding region" description="Homeobox" evidence="5">
    <location>
        <begin position="211"/>
        <end position="270"/>
    </location>
</feature>
<evidence type="ECO:0000256" key="2">
    <source>
        <dbReference type="ARBA" id="ARBA00023125"/>
    </source>
</evidence>
<evidence type="ECO:0000259" key="7">
    <source>
        <dbReference type="PROSITE" id="PS50071"/>
    </source>
</evidence>
<dbReference type="AlphaFoldDB" id="A0ABD3TJK2"/>
<gene>
    <name evidence="8" type="ORF">ACJMK2_022580</name>
</gene>
<sequence>MNRPRLSSFSIESLIAPSLASRLGPMLCNGYVFVPPSNPAQLTSAVYPSSEHFLSSTGISFSPTALRYPSFASGNSLFSIPFPGYGIPKVFPTTSEYDRRERVKGLDEVVKTSDRTSKKKYVLFETEEQTNNSALLSKAEGHLTCNTDVQSTTEPENSAGGCVKSDRKLRCKRSISCSMQDDGKAKDHSKLGVSTVNSDIVCKTVSSSGKTRRRRTAFTSEQLLELEKEFHSKKYLSLTERSHIAHNLKLSEVQVKIWFQNRRAKWKRVKAGLVHGRNADSGNKPKIIVPIPVHVNRIAIRSQHQQMEKTARNIHQ</sequence>
<dbReference type="Gene3D" id="1.10.10.60">
    <property type="entry name" value="Homeodomain-like"/>
    <property type="match status" value="1"/>
</dbReference>
<evidence type="ECO:0000256" key="3">
    <source>
        <dbReference type="ARBA" id="ARBA00023155"/>
    </source>
</evidence>
<dbReference type="SMART" id="SM00389">
    <property type="entry name" value="HOX"/>
    <property type="match status" value="1"/>
</dbReference>
<organism evidence="8 9">
    <name type="scientific">Sinanodonta woodiana</name>
    <name type="common">Chinese pond mussel</name>
    <name type="synonym">Anodonta woodiana</name>
    <dbReference type="NCBI Taxonomy" id="1069815"/>
    <lineage>
        <taxon>Eukaryota</taxon>
        <taxon>Metazoa</taxon>
        <taxon>Spiralia</taxon>
        <taxon>Lophotrochozoa</taxon>
        <taxon>Mollusca</taxon>
        <taxon>Bivalvia</taxon>
        <taxon>Autobranchia</taxon>
        <taxon>Heteroconchia</taxon>
        <taxon>Palaeoheterodonta</taxon>
        <taxon>Unionida</taxon>
        <taxon>Unionoidea</taxon>
        <taxon>Unionidae</taxon>
        <taxon>Unioninae</taxon>
        <taxon>Sinanodonta</taxon>
    </lineage>
</organism>
<dbReference type="InterPro" id="IPR009057">
    <property type="entry name" value="Homeodomain-like_sf"/>
</dbReference>
<evidence type="ECO:0000256" key="1">
    <source>
        <dbReference type="ARBA" id="ARBA00004123"/>
    </source>
</evidence>
<name>A0ABD3TJK2_SINWO</name>
<dbReference type="GO" id="GO:0005634">
    <property type="term" value="C:nucleus"/>
    <property type="evidence" value="ECO:0007669"/>
    <property type="project" value="UniProtKB-SubCell"/>
</dbReference>
<evidence type="ECO:0000313" key="9">
    <source>
        <dbReference type="Proteomes" id="UP001634394"/>
    </source>
</evidence>
<reference evidence="8 9" key="1">
    <citation type="submission" date="2024-11" db="EMBL/GenBank/DDBJ databases">
        <title>Chromosome-level genome assembly of the freshwater bivalve Anodonta woodiana.</title>
        <authorList>
            <person name="Chen X."/>
        </authorList>
    </citation>
    <scope>NUCLEOTIDE SEQUENCE [LARGE SCALE GENOMIC DNA]</scope>
    <source>
        <strain evidence="8">MN2024</strain>
        <tissue evidence="8">Gills</tissue>
    </source>
</reference>
<dbReference type="CDD" id="cd00086">
    <property type="entry name" value="homeodomain"/>
    <property type="match status" value="1"/>
</dbReference>
<dbReference type="InterPro" id="IPR001356">
    <property type="entry name" value="HD"/>
</dbReference>
<comment type="caution">
    <text evidence="8">The sequence shown here is derived from an EMBL/GenBank/DDBJ whole genome shotgun (WGS) entry which is preliminary data.</text>
</comment>
<proteinExistence type="predicted"/>
<protein>
    <recommendedName>
        <fullName evidence="7">Homeobox domain-containing protein</fullName>
    </recommendedName>
</protein>
<keyword evidence="2 5" id="KW-0238">DNA-binding</keyword>
<accession>A0ABD3TJK2</accession>
<dbReference type="PANTHER" id="PTHR24334">
    <property type="entry name" value="HOMEOBOX PROTEIN GBX"/>
    <property type="match status" value="1"/>
</dbReference>
<dbReference type="PROSITE" id="PS50071">
    <property type="entry name" value="HOMEOBOX_2"/>
    <property type="match status" value="1"/>
</dbReference>
<dbReference type="PROSITE" id="PS00027">
    <property type="entry name" value="HOMEOBOX_1"/>
    <property type="match status" value="1"/>
</dbReference>
<dbReference type="InterPro" id="IPR020479">
    <property type="entry name" value="HD_metazoa"/>
</dbReference>
<dbReference type="Proteomes" id="UP001634394">
    <property type="component" value="Unassembled WGS sequence"/>
</dbReference>
<dbReference type="InterPro" id="IPR017970">
    <property type="entry name" value="Homeobox_CS"/>
</dbReference>
<dbReference type="GO" id="GO:0003677">
    <property type="term" value="F:DNA binding"/>
    <property type="evidence" value="ECO:0007669"/>
    <property type="project" value="UniProtKB-UniRule"/>
</dbReference>